<dbReference type="EMBL" id="CP026118">
    <property type="protein sequence ID" value="QAS52398.1"/>
    <property type="molecule type" value="Genomic_DNA"/>
</dbReference>
<proteinExistence type="predicted"/>
<organism evidence="1 2">
    <name type="scientific">Halobacillus litoralis</name>
    <dbReference type="NCBI Taxonomy" id="45668"/>
    <lineage>
        <taxon>Bacteria</taxon>
        <taxon>Bacillati</taxon>
        <taxon>Bacillota</taxon>
        <taxon>Bacilli</taxon>
        <taxon>Bacillales</taxon>
        <taxon>Bacillaceae</taxon>
        <taxon>Halobacillus</taxon>
    </lineage>
</organism>
<evidence type="ECO:0000313" key="2">
    <source>
        <dbReference type="Proteomes" id="UP000287756"/>
    </source>
</evidence>
<gene>
    <name evidence="1" type="ORF">HLI_09205</name>
</gene>
<dbReference type="Proteomes" id="UP000287756">
    <property type="component" value="Chromosome"/>
</dbReference>
<evidence type="ECO:0000313" key="1">
    <source>
        <dbReference type="EMBL" id="QAS52398.1"/>
    </source>
</evidence>
<dbReference type="OrthoDB" id="2067003at2"/>
<protein>
    <submittedName>
        <fullName evidence="1">Uncharacterized protein</fullName>
    </submittedName>
</protein>
<name>A0A410MCJ5_9BACI</name>
<reference evidence="1 2" key="1">
    <citation type="submission" date="2018-01" db="EMBL/GenBank/DDBJ databases">
        <title>The whole genome sequencing and assembly of Halobacillus litoralis ERB031 strain.</title>
        <authorList>
            <person name="Lee S.-J."/>
            <person name="Park M.-K."/>
            <person name="Kim J.-Y."/>
            <person name="Lee Y.-J."/>
            <person name="Yi H."/>
            <person name="Bahn Y.-S."/>
            <person name="Kim J.F."/>
            <person name="Lee D.-W."/>
        </authorList>
    </citation>
    <scope>NUCLEOTIDE SEQUENCE [LARGE SCALE GENOMIC DNA]</scope>
    <source>
        <strain evidence="1 2">ERB 031</strain>
    </source>
</reference>
<accession>A0A410MCJ5</accession>
<dbReference type="RefSeq" id="WP_128524685.1">
    <property type="nucleotide sequence ID" value="NZ_CP026118.1"/>
</dbReference>
<dbReference type="KEGG" id="hli:HLI_09205"/>
<dbReference type="AlphaFoldDB" id="A0A410MCJ5"/>
<sequence>MSEVLPIGLLAQDLKTWESVIVSEMPEIPRNETKYKIKGHHLFETIHGHTLILDLYNHKEDKDISISFPDIEEVRLNDLSNQHQHKYYLECKVRLLDYKLKDKKGETSIGFNKDEFDDTTLMKNSYMKYRLILVN</sequence>